<accession>A0ABN1KLL0</accession>
<protein>
    <submittedName>
        <fullName evidence="1">Uncharacterized protein</fullName>
    </submittedName>
</protein>
<comment type="caution">
    <text evidence="1">The sequence shown here is derived from an EMBL/GenBank/DDBJ whole genome shotgun (WGS) entry which is preliminary data.</text>
</comment>
<keyword evidence="2" id="KW-1185">Reference proteome</keyword>
<gene>
    <name evidence="1" type="ORF">GCM10009107_61360</name>
</gene>
<organism evidence="1 2">
    <name type="scientific">Ideonella azotifigens</name>
    <dbReference type="NCBI Taxonomy" id="513160"/>
    <lineage>
        <taxon>Bacteria</taxon>
        <taxon>Pseudomonadati</taxon>
        <taxon>Pseudomonadota</taxon>
        <taxon>Betaproteobacteria</taxon>
        <taxon>Burkholderiales</taxon>
        <taxon>Sphaerotilaceae</taxon>
        <taxon>Ideonella</taxon>
    </lineage>
</organism>
<dbReference type="EMBL" id="BAAAEW010000048">
    <property type="protein sequence ID" value="GAA0769993.1"/>
    <property type="molecule type" value="Genomic_DNA"/>
</dbReference>
<dbReference type="InterPro" id="IPR046560">
    <property type="entry name" value="DUF6714"/>
</dbReference>
<evidence type="ECO:0000313" key="2">
    <source>
        <dbReference type="Proteomes" id="UP001500279"/>
    </source>
</evidence>
<name>A0ABN1KLL0_9BURK</name>
<evidence type="ECO:0000313" key="1">
    <source>
        <dbReference type="EMBL" id="GAA0769993.1"/>
    </source>
</evidence>
<dbReference type="Pfam" id="PF20461">
    <property type="entry name" value="DUF6714"/>
    <property type="match status" value="1"/>
</dbReference>
<proteinExistence type="predicted"/>
<sequence length="113" mass="13359">MGGELIRKLYQELSHLSATGWMWILPIYLRYCLSDEAIYNRFETEFLIFNLSPNEIFKGDVRGRLAFITDDQLQVLIDLLIWLHSDEYWEDRWGGRIMAGVDFLTKLKADRLA</sequence>
<reference evidence="1 2" key="1">
    <citation type="journal article" date="2019" name="Int. J. Syst. Evol. Microbiol.">
        <title>The Global Catalogue of Microorganisms (GCM) 10K type strain sequencing project: providing services to taxonomists for standard genome sequencing and annotation.</title>
        <authorList>
            <consortium name="The Broad Institute Genomics Platform"/>
            <consortium name="The Broad Institute Genome Sequencing Center for Infectious Disease"/>
            <person name="Wu L."/>
            <person name="Ma J."/>
        </authorList>
    </citation>
    <scope>NUCLEOTIDE SEQUENCE [LARGE SCALE GENOMIC DNA]</scope>
    <source>
        <strain evidence="1 2">JCM 15503</strain>
    </source>
</reference>
<dbReference type="Proteomes" id="UP001500279">
    <property type="component" value="Unassembled WGS sequence"/>
</dbReference>